<keyword evidence="2" id="KW-1185">Reference proteome</keyword>
<dbReference type="Proteomes" id="UP000297540">
    <property type="component" value="Unassembled WGS sequence"/>
</dbReference>
<proteinExistence type="predicted"/>
<organism evidence="1 2">
    <name type="scientific">Mucilaginibacter psychrotolerans</name>
    <dbReference type="NCBI Taxonomy" id="1524096"/>
    <lineage>
        <taxon>Bacteria</taxon>
        <taxon>Pseudomonadati</taxon>
        <taxon>Bacteroidota</taxon>
        <taxon>Sphingobacteriia</taxon>
        <taxon>Sphingobacteriales</taxon>
        <taxon>Sphingobacteriaceae</taxon>
        <taxon>Mucilaginibacter</taxon>
    </lineage>
</organism>
<name>A0A4Y8SGP4_9SPHI</name>
<gene>
    <name evidence="1" type="ORF">E2R66_09280</name>
</gene>
<dbReference type="OrthoDB" id="9778320at2"/>
<accession>A0A4Y8SGP4</accession>
<dbReference type="RefSeq" id="WP_133229910.1">
    <property type="nucleotide sequence ID" value="NZ_SOZE01000007.1"/>
</dbReference>
<evidence type="ECO:0000313" key="2">
    <source>
        <dbReference type="Proteomes" id="UP000297540"/>
    </source>
</evidence>
<protein>
    <submittedName>
        <fullName evidence="1">Uncharacterized protein</fullName>
    </submittedName>
</protein>
<comment type="caution">
    <text evidence="1">The sequence shown here is derived from an EMBL/GenBank/DDBJ whole genome shotgun (WGS) entry which is preliminary data.</text>
</comment>
<sequence>MISVLKKILTKTRHEARYLWGNAKHLMGIDAARFIKARGSRTLVYHGICQKEPLKYLESLSKKPVNSLAFPYGSYQEKNVPLFTTIGYTQLLATDFKHTDNRAAPTMRERLTINPFISITNQMNANIKSTY</sequence>
<dbReference type="AlphaFoldDB" id="A0A4Y8SGP4"/>
<evidence type="ECO:0000313" key="1">
    <source>
        <dbReference type="EMBL" id="TFF38219.1"/>
    </source>
</evidence>
<reference evidence="1 2" key="1">
    <citation type="journal article" date="2017" name="Int. J. Syst. Evol. Microbiol.">
        <title>Mucilaginibacterpsychrotolerans sp. nov., isolated from peatlands.</title>
        <authorList>
            <person name="Deng Y."/>
            <person name="Shen L."/>
            <person name="Xu B."/>
            <person name="Liu Y."/>
            <person name="Gu Z."/>
            <person name="Liu H."/>
            <person name="Zhou Y."/>
        </authorList>
    </citation>
    <scope>NUCLEOTIDE SEQUENCE [LARGE SCALE GENOMIC DNA]</scope>
    <source>
        <strain evidence="1 2">NH7-4</strain>
    </source>
</reference>
<dbReference type="EMBL" id="SOZE01000007">
    <property type="protein sequence ID" value="TFF38219.1"/>
    <property type="molecule type" value="Genomic_DNA"/>
</dbReference>